<dbReference type="PROSITE" id="PS51683">
    <property type="entry name" value="SAM_OMT_II"/>
    <property type="match status" value="1"/>
</dbReference>
<dbReference type="Gene3D" id="3.40.50.150">
    <property type="entry name" value="Vaccinia Virus protein VP39"/>
    <property type="match status" value="1"/>
</dbReference>
<name>A0AAD7G5Y0_MYCRO</name>
<dbReference type="InterPro" id="IPR036390">
    <property type="entry name" value="WH_DNA-bd_sf"/>
</dbReference>
<dbReference type="GO" id="GO:0008171">
    <property type="term" value="F:O-methyltransferase activity"/>
    <property type="evidence" value="ECO:0007669"/>
    <property type="project" value="InterPro"/>
</dbReference>
<dbReference type="EMBL" id="JARKIE010000265">
    <property type="protein sequence ID" value="KAJ7659940.1"/>
    <property type="molecule type" value="Genomic_DNA"/>
</dbReference>
<proteinExistence type="predicted"/>
<feature type="domain" description="O-methyltransferase C-terminal" evidence="4">
    <location>
        <begin position="143"/>
        <end position="323"/>
    </location>
</feature>
<dbReference type="InterPro" id="IPR036388">
    <property type="entry name" value="WH-like_DNA-bd_sf"/>
</dbReference>
<gene>
    <name evidence="6" type="ORF">B0H17DRAFT_1095756</name>
</gene>
<keyword evidence="2" id="KW-0808">Transferase</keyword>
<evidence type="ECO:0000259" key="4">
    <source>
        <dbReference type="Pfam" id="PF00891"/>
    </source>
</evidence>
<dbReference type="SUPFAM" id="SSF46785">
    <property type="entry name" value="Winged helix' DNA-binding domain"/>
    <property type="match status" value="1"/>
</dbReference>
<evidence type="ECO:0000256" key="3">
    <source>
        <dbReference type="ARBA" id="ARBA00022691"/>
    </source>
</evidence>
<dbReference type="Proteomes" id="UP001221757">
    <property type="component" value="Unassembled WGS sequence"/>
</dbReference>
<dbReference type="Gene3D" id="1.10.10.10">
    <property type="entry name" value="Winged helix-like DNA-binding domain superfamily/Winged helix DNA-binding domain"/>
    <property type="match status" value="1"/>
</dbReference>
<accession>A0AAD7G5Y0</accession>
<protein>
    <submittedName>
        <fullName evidence="6">S-adenosyl-L-methionine-dependent methyltransferase</fullName>
    </submittedName>
</protein>
<organism evidence="6 7">
    <name type="scientific">Mycena rosella</name>
    <name type="common">Pink bonnet</name>
    <name type="synonym">Agaricus rosellus</name>
    <dbReference type="NCBI Taxonomy" id="1033263"/>
    <lineage>
        <taxon>Eukaryota</taxon>
        <taxon>Fungi</taxon>
        <taxon>Dikarya</taxon>
        <taxon>Basidiomycota</taxon>
        <taxon>Agaricomycotina</taxon>
        <taxon>Agaricomycetes</taxon>
        <taxon>Agaricomycetidae</taxon>
        <taxon>Agaricales</taxon>
        <taxon>Marasmiineae</taxon>
        <taxon>Mycenaceae</taxon>
        <taxon>Mycena</taxon>
    </lineage>
</organism>
<evidence type="ECO:0000259" key="5">
    <source>
        <dbReference type="Pfam" id="PF08100"/>
    </source>
</evidence>
<keyword evidence="7" id="KW-1185">Reference proteome</keyword>
<dbReference type="GO" id="GO:0046983">
    <property type="term" value="F:protein dimerization activity"/>
    <property type="evidence" value="ECO:0007669"/>
    <property type="project" value="InterPro"/>
</dbReference>
<dbReference type="SUPFAM" id="SSF53335">
    <property type="entry name" value="S-adenosyl-L-methionine-dependent methyltransferases"/>
    <property type="match status" value="1"/>
</dbReference>
<keyword evidence="3" id="KW-0949">S-adenosyl-L-methionine</keyword>
<dbReference type="Pfam" id="PF00891">
    <property type="entry name" value="Methyltransf_2"/>
    <property type="match status" value="1"/>
</dbReference>
<evidence type="ECO:0000256" key="1">
    <source>
        <dbReference type="ARBA" id="ARBA00022603"/>
    </source>
</evidence>
<sequence>MSDSSKLISNAVTEIVDGYTGHVMPSLYSVQPSPFDVPENTPLQVSKAIRTIEAAAAQLSITVASPGHVVLNFQEPACMLVAADAKIADHLLDKPAGVHVDELALKTGVDSDKLSRVLRLLATKHCFTEDPQTTSSVTPDGSAFVRAHGCNLFDYLASPEQQERSEVLLIRDARFQVAMVAWGQVNGRAMLPKVYPWASLPADTIICDVGGGNGHATVPLLKAFPQLKIMVQDLPGVVEQGKEFLNTEITDVALRERVQYVPLDFFNGTPVQDCDFYYVSKSKLAKHDWPNPACQQILDSICRAMSPSSRLLIHELVLQHVVRGSVYDGIFDRAPEPLLPNYGLGNVRPYTQDITMLFMLNGKERTLQEFIDMAARCGLKFLRLWGEGVATPLLEFEKAPPEV</sequence>
<keyword evidence="1 6" id="KW-0489">Methyltransferase</keyword>
<dbReference type="PANTHER" id="PTHR43712:SF2">
    <property type="entry name" value="O-METHYLTRANSFERASE CICE"/>
    <property type="match status" value="1"/>
</dbReference>
<dbReference type="Pfam" id="PF08100">
    <property type="entry name" value="Dimerisation"/>
    <property type="match status" value="1"/>
</dbReference>
<feature type="domain" description="O-methyltransferase dimerisation" evidence="5">
    <location>
        <begin position="71"/>
        <end position="132"/>
    </location>
</feature>
<evidence type="ECO:0000256" key="2">
    <source>
        <dbReference type="ARBA" id="ARBA00022679"/>
    </source>
</evidence>
<dbReference type="InterPro" id="IPR016461">
    <property type="entry name" value="COMT-like"/>
</dbReference>
<reference evidence="6" key="1">
    <citation type="submission" date="2023-03" db="EMBL/GenBank/DDBJ databases">
        <title>Massive genome expansion in bonnet fungi (Mycena s.s.) driven by repeated elements and novel gene families across ecological guilds.</title>
        <authorList>
            <consortium name="Lawrence Berkeley National Laboratory"/>
            <person name="Harder C.B."/>
            <person name="Miyauchi S."/>
            <person name="Viragh M."/>
            <person name="Kuo A."/>
            <person name="Thoen E."/>
            <person name="Andreopoulos B."/>
            <person name="Lu D."/>
            <person name="Skrede I."/>
            <person name="Drula E."/>
            <person name="Henrissat B."/>
            <person name="Morin E."/>
            <person name="Kohler A."/>
            <person name="Barry K."/>
            <person name="LaButti K."/>
            <person name="Morin E."/>
            <person name="Salamov A."/>
            <person name="Lipzen A."/>
            <person name="Mereny Z."/>
            <person name="Hegedus B."/>
            <person name="Baldrian P."/>
            <person name="Stursova M."/>
            <person name="Weitz H."/>
            <person name="Taylor A."/>
            <person name="Grigoriev I.V."/>
            <person name="Nagy L.G."/>
            <person name="Martin F."/>
            <person name="Kauserud H."/>
        </authorList>
    </citation>
    <scope>NUCLEOTIDE SEQUENCE</scope>
    <source>
        <strain evidence="6">CBHHK067</strain>
    </source>
</reference>
<dbReference type="GO" id="GO:0032259">
    <property type="term" value="P:methylation"/>
    <property type="evidence" value="ECO:0007669"/>
    <property type="project" value="UniProtKB-KW"/>
</dbReference>
<dbReference type="InterPro" id="IPR029063">
    <property type="entry name" value="SAM-dependent_MTases_sf"/>
</dbReference>
<dbReference type="InterPro" id="IPR012967">
    <property type="entry name" value="COMT_dimerisation"/>
</dbReference>
<dbReference type="PANTHER" id="PTHR43712">
    <property type="entry name" value="PUTATIVE (AFU_ORTHOLOGUE AFUA_4G14580)-RELATED"/>
    <property type="match status" value="1"/>
</dbReference>
<comment type="caution">
    <text evidence="6">The sequence shown here is derived from an EMBL/GenBank/DDBJ whole genome shotgun (WGS) entry which is preliminary data.</text>
</comment>
<dbReference type="InterPro" id="IPR001077">
    <property type="entry name" value="COMT_C"/>
</dbReference>
<dbReference type="AlphaFoldDB" id="A0AAD7G5Y0"/>
<evidence type="ECO:0000313" key="6">
    <source>
        <dbReference type="EMBL" id="KAJ7659940.1"/>
    </source>
</evidence>
<evidence type="ECO:0000313" key="7">
    <source>
        <dbReference type="Proteomes" id="UP001221757"/>
    </source>
</evidence>